<sequence length="640" mass="70917">MSFNVLTLMSMPRQAPMPCVAPLVLRFETHRTVKVQQASRRRSCNHPPQKVLFTGLMSRNSPSSLREVNSVFKSSRRARFLIVQLWPAFHIAAAASNAMVLPTFQHNNVPLPDGNSIRLLALEPIVSGEDSRLQARLIATTLDGGLPYEALSYTWGKPEFDHEIHLPEGILKITQNLACALRELRDSDGQTRMLLWVDAVCINQGDNEEKSWQVGLMGRIYETASSVRIWLGSGTDETKAAMGFLSGLANRAESLGVNRGVGTAYIGSHSGRLPTIEASPVEAGEILDAAVEAHVGELFARSWFERLWVVQELTLAKEAVVQCGPDAISWVGFAQALTVTVGSLKTCGARNALVSAVVAWELVKHRDEFRMNLHPGMLYTDPMVALRSIRYQMRNKKCQDDRDRVYGMLSMIRGPARIVPDYSKTVSQVYTEFANRYAEFGQLFEAGLSRRGLSSLGDTGDILDPDYLLSWVPDLRTTGSSTAWSPAFSTGFETSGVHQGTMYRIAFLPGVLRITGVVFDKFSNYELFPGTTAPPYFRVVEYINERLGEFRKIEALTYHNGDSLLRAFQVTIAGGSSVNAGHPLQDLVCDLPGEQRVYPGCTAQLLHLWEVYERNCLQSTGEVSSMHSEPRAAPLRTSRP</sequence>
<comment type="caution">
    <text evidence="2">The sequence shown here is derived from an EMBL/GenBank/DDBJ whole genome shotgun (WGS) entry which is preliminary data.</text>
</comment>
<dbReference type="PANTHER" id="PTHR24148">
    <property type="entry name" value="ANKYRIN REPEAT DOMAIN-CONTAINING PROTEIN 39 HOMOLOG-RELATED"/>
    <property type="match status" value="1"/>
</dbReference>
<dbReference type="InterPro" id="IPR052895">
    <property type="entry name" value="HetReg/Transcr_Mod"/>
</dbReference>
<dbReference type="PANTHER" id="PTHR24148:SF64">
    <property type="entry name" value="HETEROKARYON INCOMPATIBILITY DOMAIN-CONTAINING PROTEIN"/>
    <property type="match status" value="1"/>
</dbReference>
<accession>A0AAJ0BFV4</accession>
<dbReference type="EMBL" id="MU839832">
    <property type="protein sequence ID" value="KAK1756469.1"/>
    <property type="molecule type" value="Genomic_DNA"/>
</dbReference>
<evidence type="ECO:0000259" key="1">
    <source>
        <dbReference type="Pfam" id="PF06985"/>
    </source>
</evidence>
<organism evidence="2 3">
    <name type="scientific">Echria macrotheca</name>
    <dbReference type="NCBI Taxonomy" id="438768"/>
    <lineage>
        <taxon>Eukaryota</taxon>
        <taxon>Fungi</taxon>
        <taxon>Dikarya</taxon>
        <taxon>Ascomycota</taxon>
        <taxon>Pezizomycotina</taxon>
        <taxon>Sordariomycetes</taxon>
        <taxon>Sordariomycetidae</taxon>
        <taxon>Sordariales</taxon>
        <taxon>Schizotheciaceae</taxon>
        <taxon>Echria</taxon>
    </lineage>
</organism>
<proteinExistence type="predicted"/>
<name>A0AAJ0BFV4_9PEZI</name>
<dbReference type="InterPro" id="IPR010730">
    <property type="entry name" value="HET"/>
</dbReference>
<reference evidence="2" key="1">
    <citation type="submission" date="2023-06" db="EMBL/GenBank/DDBJ databases">
        <title>Genome-scale phylogeny and comparative genomics of the fungal order Sordariales.</title>
        <authorList>
            <consortium name="Lawrence Berkeley National Laboratory"/>
            <person name="Hensen N."/>
            <person name="Bonometti L."/>
            <person name="Westerberg I."/>
            <person name="Brannstrom I.O."/>
            <person name="Guillou S."/>
            <person name="Cros-Aarteil S."/>
            <person name="Calhoun S."/>
            <person name="Haridas S."/>
            <person name="Kuo A."/>
            <person name="Mondo S."/>
            <person name="Pangilinan J."/>
            <person name="Riley R."/>
            <person name="Labutti K."/>
            <person name="Andreopoulos B."/>
            <person name="Lipzen A."/>
            <person name="Chen C."/>
            <person name="Yanf M."/>
            <person name="Daum C."/>
            <person name="Ng V."/>
            <person name="Clum A."/>
            <person name="Steindorff A."/>
            <person name="Ohm R."/>
            <person name="Martin F."/>
            <person name="Silar P."/>
            <person name="Natvig D."/>
            <person name="Lalanne C."/>
            <person name="Gautier V."/>
            <person name="Ament-Velasquez S.L."/>
            <person name="Kruys A."/>
            <person name="Hutchinson M.I."/>
            <person name="Powell A.J."/>
            <person name="Barry K."/>
            <person name="Miller A.N."/>
            <person name="Grigoriev I.V."/>
            <person name="Debuchy R."/>
            <person name="Gladieux P."/>
            <person name="Thoren M.H."/>
            <person name="Johannesson H."/>
        </authorList>
    </citation>
    <scope>NUCLEOTIDE SEQUENCE</scope>
    <source>
        <strain evidence="2">PSN4</strain>
    </source>
</reference>
<evidence type="ECO:0000313" key="2">
    <source>
        <dbReference type="EMBL" id="KAK1756469.1"/>
    </source>
</evidence>
<gene>
    <name evidence="2" type="ORF">QBC47DRAFT_460282</name>
</gene>
<evidence type="ECO:0000313" key="3">
    <source>
        <dbReference type="Proteomes" id="UP001239445"/>
    </source>
</evidence>
<feature type="domain" description="Heterokaryon incompatibility" evidence="1">
    <location>
        <begin position="148"/>
        <end position="312"/>
    </location>
</feature>
<dbReference type="Proteomes" id="UP001239445">
    <property type="component" value="Unassembled WGS sequence"/>
</dbReference>
<dbReference type="AlphaFoldDB" id="A0AAJ0BFV4"/>
<keyword evidence="3" id="KW-1185">Reference proteome</keyword>
<dbReference type="Pfam" id="PF06985">
    <property type="entry name" value="HET"/>
    <property type="match status" value="1"/>
</dbReference>
<protein>
    <submittedName>
        <fullName evidence="2">Heterokaryon incompatibility protein-domain-containing protein</fullName>
    </submittedName>
</protein>